<evidence type="ECO:0000256" key="2">
    <source>
        <dbReference type="SAM" id="SignalP"/>
    </source>
</evidence>
<keyword evidence="1" id="KW-0175">Coiled coil</keyword>
<dbReference type="EMBL" id="LRVM01000001">
    <property type="protein sequence ID" value="KXL54400.1"/>
    <property type="molecule type" value="Genomic_DNA"/>
</dbReference>
<comment type="caution">
    <text evidence="3">The sequence shown here is derived from an EMBL/GenBank/DDBJ whole genome shotgun (WGS) entry which is preliminary data.</text>
</comment>
<keyword evidence="2" id="KW-0732">Signal</keyword>
<reference evidence="3 5" key="1">
    <citation type="submission" date="2016-01" db="EMBL/GenBank/DDBJ databases">
        <title>Genome sequence of Clostridium neopropionicum X4, DSM-3847.</title>
        <authorList>
            <person name="Poehlein A."/>
            <person name="Beck M.H."/>
            <person name="Bengelsdorf F.R."/>
            <person name="Daniel R."/>
            <person name="Duerre P."/>
        </authorList>
    </citation>
    <scope>NUCLEOTIDE SEQUENCE [LARGE SCALE GENOMIC DNA]</scope>
    <source>
        <strain evidence="3 5">DSM-3847</strain>
    </source>
</reference>
<dbReference type="AlphaFoldDB" id="A0A136WIA2"/>
<dbReference type="InterPro" id="IPR019076">
    <property type="entry name" value="Spore_lipoprot_YhcN/YlaJ-like"/>
</dbReference>
<dbReference type="PROSITE" id="PS51257">
    <property type="entry name" value="PROKAR_LIPOPROTEIN"/>
    <property type="match status" value="1"/>
</dbReference>
<dbReference type="RefSeq" id="WP_066083910.1">
    <property type="nucleotide sequence ID" value="NZ_LRVM01000001.1"/>
</dbReference>
<organism evidence="3 5">
    <name type="scientific">Anaerotignum neopropionicum</name>
    <dbReference type="NCBI Taxonomy" id="36847"/>
    <lineage>
        <taxon>Bacteria</taxon>
        <taxon>Bacillati</taxon>
        <taxon>Bacillota</taxon>
        <taxon>Clostridia</taxon>
        <taxon>Lachnospirales</taxon>
        <taxon>Anaerotignaceae</taxon>
        <taxon>Anaerotignum</taxon>
    </lineage>
</organism>
<dbReference type="EMBL" id="LRVM01000001">
    <property type="protein sequence ID" value="KXL54275.1"/>
    <property type="molecule type" value="Genomic_DNA"/>
</dbReference>
<feature type="chain" id="PRO_5038211892" evidence="2">
    <location>
        <begin position="22"/>
        <end position="130"/>
    </location>
</feature>
<feature type="coiled-coil region" evidence="1">
    <location>
        <begin position="81"/>
        <end position="108"/>
    </location>
</feature>
<keyword evidence="5" id="KW-1185">Reference proteome</keyword>
<gene>
    <name evidence="3" type="ORF">CLNEO_03770</name>
    <name evidence="4" type="ORF">CLNEO_05060</name>
</gene>
<keyword evidence="3" id="KW-0449">Lipoprotein</keyword>
<dbReference type="Pfam" id="PF09580">
    <property type="entry name" value="Spore_YhcN_YlaJ"/>
    <property type="match status" value="1"/>
</dbReference>
<evidence type="ECO:0000313" key="5">
    <source>
        <dbReference type="Proteomes" id="UP000070539"/>
    </source>
</evidence>
<evidence type="ECO:0000256" key="1">
    <source>
        <dbReference type="SAM" id="Coils"/>
    </source>
</evidence>
<dbReference type="OrthoDB" id="9915374at2"/>
<feature type="signal peptide" evidence="2">
    <location>
        <begin position="1"/>
        <end position="21"/>
    </location>
</feature>
<evidence type="ECO:0000313" key="4">
    <source>
        <dbReference type="EMBL" id="KXL54400.1"/>
    </source>
</evidence>
<protein>
    <submittedName>
        <fullName evidence="3">Sporulation lipoprotein YhcN/YlaJ</fullName>
    </submittedName>
</protein>
<name>A0A136WIA2_9FIRM</name>
<evidence type="ECO:0000313" key="3">
    <source>
        <dbReference type="EMBL" id="KXL54275.1"/>
    </source>
</evidence>
<proteinExistence type="predicted"/>
<sequence>MWKKRMSILILAIFVFSGCSAKVTENNLSGVHFVKADEKIGDKTFEERAQSIKALLHKIKGISGNAVVVEGHTAIIGLRLEDGMENEAARISKEADNAAREADEYINNTSITTNKKIVSLIEEMEQKRAR</sequence>
<dbReference type="Proteomes" id="UP000070539">
    <property type="component" value="Unassembled WGS sequence"/>
</dbReference>
<accession>A0A136WIA2</accession>